<proteinExistence type="predicted"/>
<dbReference type="EMBL" id="VSRR010006046">
    <property type="protein sequence ID" value="MPC43915.1"/>
    <property type="molecule type" value="Genomic_DNA"/>
</dbReference>
<accession>A0A5B7FEF2</accession>
<protein>
    <submittedName>
        <fullName evidence="1">Uncharacterized protein</fullName>
    </submittedName>
</protein>
<reference evidence="1 2" key="1">
    <citation type="submission" date="2019-05" db="EMBL/GenBank/DDBJ databases">
        <title>Another draft genome of Portunus trituberculatus and its Hox gene families provides insights of decapod evolution.</title>
        <authorList>
            <person name="Jeong J.-H."/>
            <person name="Song I."/>
            <person name="Kim S."/>
            <person name="Choi T."/>
            <person name="Kim D."/>
            <person name="Ryu S."/>
            <person name="Kim W."/>
        </authorList>
    </citation>
    <scope>NUCLEOTIDE SEQUENCE [LARGE SCALE GENOMIC DNA]</scope>
    <source>
        <tissue evidence="1">Muscle</tissue>
    </source>
</reference>
<organism evidence="1 2">
    <name type="scientific">Portunus trituberculatus</name>
    <name type="common">Swimming crab</name>
    <name type="synonym">Neptunus trituberculatus</name>
    <dbReference type="NCBI Taxonomy" id="210409"/>
    <lineage>
        <taxon>Eukaryota</taxon>
        <taxon>Metazoa</taxon>
        <taxon>Ecdysozoa</taxon>
        <taxon>Arthropoda</taxon>
        <taxon>Crustacea</taxon>
        <taxon>Multicrustacea</taxon>
        <taxon>Malacostraca</taxon>
        <taxon>Eumalacostraca</taxon>
        <taxon>Eucarida</taxon>
        <taxon>Decapoda</taxon>
        <taxon>Pleocyemata</taxon>
        <taxon>Brachyura</taxon>
        <taxon>Eubrachyura</taxon>
        <taxon>Portunoidea</taxon>
        <taxon>Portunidae</taxon>
        <taxon>Portuninae</taxon>
        <taxon>Portunus</taxon>
    </lineage>
</organism>
<evidence type="ECO:0000313" key="1">
    <source>
        <dbReference type="EMBL" id="MPC43915.1"/>
    </source>
</evidence>
<comment type="caution">
    <text evidence="1">The sequence shown here is derived from an EMBL/GenBank/DDBJ whole genome shotgun (WGS) entry which is preliminary data.</text>
</comment>
<keyword evidence="2" id="KW-1185">Reference proteome</keyword>
<name>A0A5B7FEF2_PORTR</name>
<dbReference type="AlphaFoldDB" id="A0A5B7FEF2"/>
<gene>
    <name evidence="1" type="ORF">E2C01_037571</name>
</gene>
<sequence>MHEGKSGQRQQNKYINKQICSLSCQFSCRSERVSHKKGINVLKSPS</sequence>
<dbReference type="Proteomes" id="UP000324222">
    <property type="component" value="Unassembled WGS sequence"/>
</dbReference>
<evidence type="ECO:0000313" key="2">
    <source>
        <dbReference type="Proteomes" id="UP000324222"/>
    </source>
</evidence>